<keyword evidence="3" id="KW-1185">Reference proteome</keyword>
<dbReference type="EMBL" id="BGZK01003110">
    <property type="protein sequence ID" value="GBP98293.1"/>
    <property type="molecule type" value="Genomic_DNA"/>
</dbReference>
<feature type="signal peptide" evidence="1">
    <location>
        <begin position="1"/>
        <end position="21"/>
    </location>
</feature>
<comment type="caution">
    <text evidence="2">The sequence shown here is derived from an EMBL/GenBank/DDBJ whole genome shotgun (WGS) entry which is preliminary data.</text>
</comment>
<organism evidence="2 3">
    <name type="scientific">Eumeta variegata</name>
    <name type="common">Bagworm moth</name>
    <name type="synonym">Eumeta japonica</name>
    <dbReference type="NCBI Taxonomy" id="151549"/>
    <lineage>
        <taxon>Eukaryota</taxon>
        <taxon>Metazoa</taxon>
        <taxon>Ecdysozoa</taxon>
        <taxon>Arthropoda</taxon>
        <taxon>Hexapoda</taxon>
        <taxon>Insecta</taxon>
        <taxon>Pterygota</taxon>
        <taxon>Neoptera</taxon>
        <taxon>Endopterygota</taxon>
        <taxon>Lepidoptera</taxon>
        <taxon>Glossata</taxon>
        <taxon>Ditrysia</taxon>
        <taxon>Tineoidea</taxon>
        <taxon>Psychidae</taxon>
        <taxon>Oiketicinae</taxon>
        <taxon>Eumeta</taxon>
    </lineage>
</organism>
<evidence type="ECO:0000313" key="3">
    <source>
        <dbReference type="Proteomes" id="UP000299102"/>
    </source>
</evidence>
<sequence>MAVFELRFVALYFWYFVRLSATEPPICQDSRIFMAHVDHEWHVKCPPTEVCNLELVEYKIKKDPQAKGDEWKFDEMSTCYLCAPTCCSSIDSNILNFASWYDNVCTRYLLSYGFDTSSMNVWNRSDDEEMTYVVLKKQTREAVYLRLPGHKTCVYIVNNHKFVKKSCYIVQADLFSAAICPHGMVSNGMCTEPKKIGQ</sequence>
<accession>A0A4C2AG90</accession>
<gene>
    <name evidence="2" type="ORF">EVAR_66049_1</name>
</gene>
<evidence type="ECO:0000313" key="2">
    <source>
        <dbReference type="EMBL" id="GBP98293.1"/>
    </source>
</evidence>
<name>A0A4C2AG90_EUMVA</name>
<dbReference type="AlphaFoldDB" id="A0A4C2AG90"/>
<reference evidence="2 3" key="1">
    <citation type="journal article" date="2019" name="Commun. Biol.">
        <title>The bagworm genome reveals a unique fibroin gene that provides high tensile strength.</title>
        <authorList>
            <person name="Kono N."/>
            <person name="Nakamura H."/>
            <person name="Ohtoshi R."/>
            <person name="Tomita M."/>
            <person name="Numata K."/>
            <person name="Arakawa K."/>
        </authorList>
    </citation>
    <scope>NUCLEOTIDE SEQUENCE [LARGE SCALE GENOMIC DNA]</scope>
</reference>
<feature type="chain" id="PRO_5020041408" evidence="1">
    <location>
        <begin position="22"/>
        <end position="198"/>
    </location>
</feature>
<evidence type="ECO:0000256" key="1">
    <source>
        <dbReference type="SAM" id="SignalP"/>
    </source>
</evidence>
<dbReference type="Proteomes" id="UP000299102">
    <property type="component" value="Unassembled WGS sequence"/>
</dbReference>
<protein>
    <submittedName>
        <fullName evidence="2">Uncharacterized protein</fullName>
    </submittedName>
</protein>
<proteinExistence type="predicted"/>
<keyword evidence="1" id="KW-0732">Signal</keyword>